<dbReference type="EMBL" id="JAAGOA010000005">
    <property type="protein sequence ID" value="NEE00247.1"/>
    <property type="molecule type" value="Genomic_DNA"/>
</dbReference>
<evidence type="ECO:0000256" key="7">
    <source>
        <dbReference type="RuleBase" id="RU003872"/>
    </source>
</evidence>
<dbReference type="PANTHER" id="PTHR10744:SF1">
    <property type="entry name" value="SMALL RIBOSOMAL SUBUNIT PROTEIN US17M"/>
    <property type="match status" value="1"/>
</dbReference>
<feature type="region of interest" description="Disordered" evidence="8">
    <location>
        <begin position="1"/>
        <end position="24"/>
    </location>
</feature>
<dbReference type="PROSITE" id="PS00056">
    <property type="entry name" value="RIBOSOMAL_S17"/>
    <property type="match status" value="1"/>
</dbReference>
<dbReference type="Pfam" id="PF00366">
    <property type="entry name" value="Ribosomal_S17"/>
    <property type="match status" value="1"/>
</dbReference>
<keyword evidence="4 6" id="KW-0689">Ribosomal protein</keyword>
<keyword evidence="2 6" id="KW-0699">rRNA-binding</keyword>
<dbReference type="InterPro" id="IPR000266">
    <property type="entry name" value="Ribosomal_uS17"/>
</dbReference>
<evidence type="ECO:0000256" key="6">
    <source>
        <dbReference type="HAMAP-Rule" id="MF_01345"/>
    </source>
</evidence>
<evidence type="ECO:0000256" key="2">
    <source>
        <dbReference type="ARBA" id="ARBA00022730"/>
    </source>
</evidence>
<evidence type="ECO:0000256" key="8">
    <source>
        <dbReference type="SAM" id="MobiDB-lite"/>
    </source>
</evidence>
<dbReference type="InterPro" id="IPR012340">
    <property type="entry name" value="NA-bd_OB-fold"/>
</dbReference>
<name>A0A6L9S5C2_9ACTN</name>
<comment type="subunit">
    <text evidence="6">Part of the 30S ribosomal subunit.</text>
</comment>
<dbReference type="NCBIfam" id="TIGR03635">
    <property type="entry name" value="uS17_bact"/>
    <property type="match status" value="1"/>
</dbReference>
<evidence type="ECO:0000313" key="9">
    <source>
        <dbReference type="EMBL" id="NEE00247.1"/>
    </source>
</evidence>
<dbReference type="InterPro" id="IPR019979">
    <property type="entry name" value="Ribosomal_uS17_CS"/>
</dbReference>
<protein>
    <recommendedName>
        <fullName evidence="6">Small ribosomal subunit protein uS17</fullName>
    </recommendedName>
</protein>
<dbReference type="CDD" id="cd00364">
    <property type="entry name" value="Ribosomal_uS17"/>
    <property type="match status" value="1"/>
</dbReference>
<evidence type="ECO:0000256" key="3">
    <source>
        <dbReference type="ARBA" id="ARBA00022884"/>
    </source>
</evidence>
<organism evidence="9 10">
    <name type="scientific">Phytoactinopolyspora halotolerans</name>
    <dbReference type="NCBI Taxonomy" id="1981512"/>
    <lineage>
        <taxon>Bacteria</taxon>
        <taxon>Bacillati</taxon>
        <taxon>Actinomycetota</taxon>
        <taxon>Actinomycetes</taxon>
        <taxon>Jiangellales</taxon>
        <taxon>Jiangellaceae</taxon>
        <taxon>Phytoactinopolyspora</taxon>
    </lineage>
</organism>
<accession>A0A6L9S5C2</accession>
<dbReference type="GO" id="GO:0003735">
    <property type="term" value="F:structural constituent of ribosome"/>
    <property type="evidence" value="ECO:0007669"/>
    <property type="project" value="UniProtKB-UniRule"/>
</dbReference>
<dbReference type="Proteomes" id="UP000475214">
    <property type="component" value="Unassembled WGS sequence"/>
</dbReference>
<dbReference type="GO" id="GO:0006412">
    <property type="term" value="P:translation"/>
    <property type="evidence" value="ECO:0007669"/>
    <property type="project" value="UniProtKB-UniRule"/>
</dbReference>
<proteinExistence type="inferred from homology"/>
<comment type="similarity">
    <text evidence="1 6 7">Belongs to the universal ribosomal protein uS17 family.</text>
</comment>
<dbReference type="AlphaFoldDB" id="A0A6L9S5C2"/>
<dbReference type="GO" id="GO:0022627">
    <property type="term" value="C:cytosolic small ribosomal subunit"/>
    <property type="evidence" value="ECO:0007669"/>
    <property type="project" value="UniProtKB-UniRule"/>
</dbReference>
<keyword evidence="10" id="KW-1185">Reference proteome</keyword>
<keyword evidence="5 6" id="KW-0687">Ribonucleoprotein</keyword>
<dbReference type="Gene3D" id="2.40.50.140">
    <property type="entry name" value="Nucleic acid-binding proteins"/>
    <property type="match status" value="1"/>
</dbReference>
<evidence type="ECO:0000256" key="1">
    <source>
        <dbReference type="ARBA" id="ARBA00010254"/>
    </source>
</evidence>
<dbReference type="GO" id="GO:0019843">
    <property type="term" value="F:rRNA binding"/>
    <property type="evidence" value="ECO:0007669"/>
    <property type="project" value="UniProtKB-UniRule"/>
</dbReference>
<dbReference type="RefSeq" id="WP_163735678.1">
    <property type="nucleotide sequence ID" value="NZ_JAAGOA010000005.1"/>
</dbReference>
<comment type="caution">
    <text evidence="9">The sequence shown here is derived from an EMBL/GenBank/DDBJ whole genome shotgun (WGS) entry which is preliminary data.</text>
</comment>
<evidence type="ECO:0000256" key="5">
    <source>
        <dbReference type="ARBA" id="ARBA00023274"/>
    </source>
</evidence>
<dbReference type="InterPro" id="IPR019984">
    <property type="entry name" value="Ribosomal_uS17_bact/chlr"/>
</dbReference>
<dbReference type="PRINTS" id="PR00973">
    <property type="entry name" value="RIBOSOMALS17"/>
</dbReference>
<dbReference type="SUPFAM" id="SSF50249">
    <property type="entry name" value="Nucleic acid-binding proteins"/>
    <property type="match status" value="1"/>
</dbReference>
<gene>
    <name evidence="6 9" type="primary">rpsQ</name>
    <name evidence="9" type="ORF">G1H10_08685</name>
</gene>
<comment type="function">
    <text evidence="6">One of the primary rRNA binding proteins, it binds specifically to the 5'-end of 16S ribosomal RNA.</text>
</comment>
<evidence type="ECO:0000256" key="4">
    <source>
        <dbReference type="ARBA" id="ARBA00022980"/>
    </source>
</evidence>
<dbReference type="NCBIfam" id="NF004123">
    <property type="entry name" value="PRK05610.1"/>
    <property type="match status" value="1"/>
</dbReference>
<sequence length="102" mass="11548">MSAESKDTSVSETSQKAGQGRAYRKVREGYVVSDKMEKTVVVAVENRFKHARYGKIVRRTNKLKAHDESNTAGPGDRVLLMETRPLSATKRWRVVEILEKAK</sequence>
<reference evidence="9 10" key="1">
    <citation type="submission" date="2020-02" db="EMBL/GenBank/DDBJ databases">
        <authorList>
            <person name="Li X.-J."/>
            <person name="Han X.-M."/>
        </authorList>
    </citation>
    <scope>NUCLEOTIDE SEQUENCE [LARGE SCALE GENOMIC DNA]</scope>
    <source>
        <strain evidence="9 10">CCTCC AB 2017055</strain>
    </source>
</reference>
<evidence type="ECO:0000313" key="10">
    <source>
        <dbReference type="Proteomes" id="UP000475214"/>
    </source>
</evidence>
<dbReference type="HAMAP" id="MF_01345_B">
    <property type="entry name" value="Ribosomal_uS17_B"/>
    <property type="match status" value="1"/>
</dbReference>
<dbReference type="PANTHER" id="PTHR10744">
    <property type="entry name" value="40S RIBOSOMAL PROTEIN S11 FAMILY MEMBER"/>
    <property type="match status" value="1"/>
</dbReference>
<keyword evidence="3 6" id="KW-0694">RNA-binding</keyword>